<dbReference type="Gene3D" id="3.40.50.10330">
    <property type="entry name" value="Probable inorganic polyphosphate/atp-NAD kinase, domain 1"/>
    <property type="match status" value="1"/>
</dbReference>
<gene>
    <name evidence="3" type="ORF">RM533_04290</name>
</gene>
<dbReference type="EMBL" id="JAVRHS010000002">
    <property type="protein sequence ID" value="MDT0575400.1"/>
    <property type="molecule type" value="Genomic_DNA"/>
</dbReference>
<dbReference type="InterPro" id="IPR017438">
    <property type="entry name" value="ATP-NAD_kinase_N"/>
</dbReference>
<feature type="compositionally biased region" description="Polar residues" evidence="1">
    <location>
        <begin position="1"/>
        <end position="10"/>
    </location>
</feature>
<dbReference type="SMART" id="SM00046">
    <property type="entry name" value="DAGKc"/>
    <property type="match status" value="1"/>
</dbReference>
<dbReference type="Pfam" id="PF00781">
    <property type="entry name" value="DAGK_cat"/>
    <property type="match status" value="1"/>
</dbReference>
<dbReference type="InterPro" id="IPR016064">
    <property type="entry name" value="NAD/diacylglycerol_kinase_sf"/>
</dbReference>
<keyword evidence="3" id="KW-0418">Kinase</keyword>
<accession>A0ABU2ZG75</accession>
<name>A0ABU2ZG75_9SPHN</name>
<keyword evidence="3" id="KW-0808">Transferase</keyword>
<keyword evidence="4" id="KW-1185">Reference proteome</keyword>
<reference evidence="3 4" key="1">
    <citation type="submission" date="2023-09" db="EMBL/GenBank/DDBJ databases">
        <authorList>
            <person name="Rey-Velasco X."/>
        </authorList>
    </citation>
    <scope>NUCLEOTIDE SEQUENCE [LARGE SCALE GENOMIC DNA]</scope>
    <source>
        <strain evidence="3 4">F390</strain>
    </source>
</reference>
<dbReference type="PROSITE" id="PS50146">
    <property type="entry name" value="DAGK"/>
    <property type="match status" value="1"/>
</dbReference>
<sequence length="361" mass="38898">MTGSFRQLGTPSRLPRAAMGEAAPLQGRSSRAHPGNAAQALVIVNPRSHRNRVQRPVVPSGVQIAEPKTRESLHDVLARAQDNRVGLIIIAGGDGTVRDVLSCAGTMWGHDAAPAVAVLPRGKTNALALDLGVPRNWDVADAIAAWRSGQFASRRPIEIYDCNPSDGDLDAPRGGERQEPPCVRGYLFGAGAFVLSTDLAQKTHHLGAFNNLAVALSTAGTVLNVAFGRDSSPWRAGQRMRIRYDRHAKAMHNAALDSDAQRFIMLVTTLETMPLGIKPFGPPRAGMKALIVDAPPRRFVRMFAKIIRGSTDPALEDCGAHRVDADTLDIELDGGFIFDGERFAAGRYRLKKGAPVQYVIP</sequence>
<dbReference type="SUPFAM" id="SSF111331">
    <property type="entry name" value="NAD kinase/diacylglycerol kinase-like"/>
    <property type="match status" value="1"/>
</dbReference>
<protein>
    <submittedName>
        <fullName evidence="3">Diacylglycerol kinase family protein</fullName>
    </submittedName>
</protein>
<feature type="domain" description="DAGKc" evidence="2">
    <location>
        <begin position="35"/>
        <end position="165"/>
    </location>
</feature>
<dbReference type="Proteomes" id="UP001259803">
    <property type="component" value="Unassembled WGS sequence"/>
</dbReference>
<organism evidence="3 4">
    <name type="scientific">Croceicoccus esteveae</name>
    <dbReference type="NCBI Taxonomy" id="3075597"/>
    <lineage>
        <taxon>Bacteria</taxon>
        <taxon>Pseudomonadati</taxon>
        <taxon>Pseudomonadota</taxon>
        <taxon>Alphaproteobacteria</taxon>
        <taxon>Sphingomonadales</taxon>
        <taxon>Erythrobacteraceae</taxon>
        <taxon>Croceicoccus</taxon>
    </lineage>
</organism>
<evidence type="ECO:0000256" key="1">
    <source>
        <dbReference type="SAM" id="MobiDB-lite"/>
    </source>
</evidence>
<evidence type="ECO:0000313" key="4">
    <source>
        <dbReference type="Proteomes" id="UP001259803"/>
    </source>
</evidence>
<feature type="region of interest" description="Disordered" evidence="1">
    <location>
        <begin position="1"/>
        <end position="34"/>
    </location>
</feature>
<dbReference type="InterPro" id="IPR001206">
    <property type="entry name" value="Diacylglycerol_kinase_cat_dom"/>
</dbReference>
<evidence type="ECO:0000313" key="3">
    <source>
        <dbReference type="EMBL" id="MDT0575400.1"/>
    </source>
</evidence>
<proteinExistence type="predicted"/>
<evidence type="ECO:0000259" key="2">
    <source>
        <dbReference type="PROSITE" id="PS50146"/>
    </source>
</evidence>
<comment type="caution">
    <text evidence="3">The sequence shown here is derived from an EMBL/GenBank/DDBJ whole genome shotgun (WGS) entry which is preliminary data.</text>
</comment>
<dbReference type="RefSeq" id="WP_311339962.1">
    <property type="nucleotide sequence ID" value="NZ_JAVRHS010000002.1"/>
</dbReference>
<dbReference type="GO" id="GO:0016301">
    <property type="term" value="F:kinase activity"/>
    <property type="evidence" value="ECO:0007669"/>
    <property type="project" value="UniProtKB-KW"/>
</dbReference>